<sequence length="147" mass="17517">MLDLKELLYPLVMGMIWTWNTVASAVLTLIGPRLRRFVRMQMKLGGILINTKENKPGDIRVLNEDFYHRLGIDQLLGLGEMYMEGWWECDHLDVMFTRGILNGLFNVMTYPWHRFFYYLQFQVFNLQTAARSWEVAEKHYNLEYLSV</sequence>
<evidence type="ECO:0000313" key="2">
    <source>
        <dbReference type="EMBL" id="CAG7830457.1"/>
    </source>
</evidence>
<name>A0A8J2PW13_9HEXA</name>
<dbReference type="EMBL" id="CAJVCH010555936">
    <property type="protein sequence ID" value="CAG7830457.1"/>
    <property type="molecule type" value="Genomic_DNA"/>
</dbReference>
<evidence type="ECO:0008006" key="4">
    <source>
        <dbReference type="Google" id="ProtNLM"/>
    </source>
</evidence>
<dbReference type="AlphaFoldDB" id="A0A8J2PW13"/>
<reference evidence="2" key="1">
    <citation type="submission" date="2021-06" db="EMBL/GenBank/DDBJ databases">
        <authorList>
            <person name="Hodson N. C."/>
            <person name="Mongue J. A."/>
            <person name="Jaron S. K."/>
        </authorList>
    </citation>
    <scope>NUCLEOTIDE SEQUENCE</scope>
</reference>
<comment type="caution">
    <text evidence="2">The sequence shown here is derived from an EMBL/GenBank/DDBJ whole genome shotgun (WGS) entry which is preliminary data.</text>
</comment>
<keyword evidence="1" id="KW-0812">Transmembrane</keyword>
<keyword evidence="1" id="KW-0472">Membrane</keyword>
<keyword evidence="3" id="KW-1185">Reference proteome</keyword>
<proteinExistence type="predicted"/>
<dbReference type="Proteomes" id="UP000708208">
    <property type="component" value="Unassembled WGS sequence"/>
</dbReference>
<accession>A0A8J2PW13</accession>
<gene>
    <name evidence="2" type="ORF">AFUS01_LOCUS40257</name>
</gene>
<dbReference type="OrthoDB" id="8300214at2759"/>
<protein>
    <recommendedName>
        <fullName evidence="4">Cyclopropane-fatty-acyl-phospholipid synthase</fullName>
    </recommendedName>
</protein>
<evidence type="ECO:0000256" key="1">
    <source>
        <dbReference type="SAM" id="Phobius"/>
    </source>
</evidence>
<organism evidence="2 3">
    <name type="scientific">Allacma fusca</name>
    <dbReference type="NCBI Taxonomy" id="39272"/>
    <lineage>
        <taxon>Eukaryota</taxon>
        <taxon>Metazoa</taxon>
        <taxon>Ecdysozoa</taxon>
        <taxon>Arthropoda</taxon>
        <taxon>Hexapoda</taxon>
        <taxon>Collembola</taxon>
        <taxon>Symphypleona</taxon>
        <taxon>Sminthuridae</taxon>
        <taxon>Allacma</taxon>
    </lineage>
</organism>
<feature type="transmembrane region" description="Helical" evidence="1">
    <location>
        <begin position="12"/>
        <end position="34"/>
    </location>
</feature>
<keyword evidence="1" id="KW-1133">Transmembrane helix</keyword>
<evidence type="ECO:0000313" key="3">
    <source>
        <dbReference type="Proteomes" id="UP000708208"/>
    </source>
</evidence>